<evidence type="ECO:0000313" key="3">
    <source>
        <dbReference type="EMBL" id="GGO84216.1"/>
    </source>
</evidence>
<keyword evidence="1" id="KW-0472">Membrane</keyword>
<evidence type="ECO:0000313" key="4">
    <source>
        <dbReference type="Proteomes" id="UP000641932"/>
    </source>
</evidence>
<reference evidence="3" key="1">
    <citation type="journal article" date="2014" name="Int. J. Syst. Evol. Microbiol.">
        <title>Complete genome sequence of Corynebacterium casei LMG S-19264T (=DSM 44701T), isolated from a smear-ripened cheese.</title>
        <authorList>
            <consortium name="US DOE Joint Genome Institute (JGI-PGF)"/>
            <person name="Walter F."/>
            <person name="Albersmeier A."/>
            <person name="Kalinowski J."/>
            <person name="Ruckert C."/>
        </authorList>
    </citation>
    <scope>NUCLEOTIDE SEQUENCE</scope>
    <source>
        <strain evidence="3">CGMCC 4.7201</strain>
    </source>
</reference>
<dbReference type="InterPro" id="IPR025325">
    <property type="entry name" value="DUF4231"/>
</dbReference>
<dbReference type="InterPro" id="IPR040884">
    <property type="entry name" value="SLATT_1"/>
</dbReference>
<keyword evidence="1" id="KW-1133">Transmembrane helix</keyword>
<evidence type="ECO:0000259" key="2">
    <source>
        <dbReference type="Pfam" id="PF18181"/>
    </source>
</evidence>
<proteinExistence type="predicted"/>
<protein>
    <recommendedName>
        <fullName evidence="2">SMODS and SLOG-associating 2TM effector domain-containing protein</fullName>
    </recommendedName>
</protein>
<reference evidence="3" key="2">
    <citation type="submission" date="2020-09" db="EMBL/GenBank/DDBJ databases">
        <authorList>
            <person name="Sun Q."/>
            <person name="Zhou Y."/>
        </authorList>
    </citation>
    <scope>NUCLEOTIDE SEQUENCE</scope>
    <source>
        <strain evidence="3">CGMCC 4.7201</strain>
    </source>
</reference>
<dbReference type="Pfam" id="PF18181">
    <property type="entry name" value="SLATT_1"/>
    <property type="match status" value="1"/>
</dbReference>
<evidence type="ECO:0000256" key="1">
    <source>
        <dbReference type="SAM" id="Phobius"/>
    </source>
</evidence>
<dbReference type="Proteomes" id="UP000641932">
    <property type="component" value="Unassembled WGS sequence"/>
</dbReference>
<feature type="domain" description="SMODS and SLOG-associating 2TM effector" evidence="2">
    <location>
        <begin position="123"/>
        <end position="247"/>
    </location>
</feature>
<feature type="transmembrane region" description="Helical" evidence="1">
    <location>
        <begin position="153"/>
        <end position="173"/>
    </location>
</feature>
<dbReference type="EMBL" id="BMMS01000005">
    <property type="protein sequence ID" value="GGO84216.1"/>
    <property type="molecule type" value="Genomic_DNA"/>
</dbReference>
<feature type="transmembrane region" description="Helical" evidence="1">
    <location>
        <begin position="24"/>
        <end position="42"/>
    </location>
</feature>
<name>A0A917ZLK6_9ACTN</name>
<dbReference type="Pfam" id="PF14015">
    <property type="entry name" value="DUF4231"/>
    <property type="match status" value="1"/>
</dbReference>
<gene>
    <name evidence="3" type="ORF">GCM10012280_15180</name>
</gene>
<dbReference type="NCBIfam" id="NF033634">
    <property type="entry name" value="SLATT_1"/>
    <property type="match status" value="1"/>
</dbReference>
<accession>A0A917ZLK6</accession>
<feature type="transmembrane region" description="Helical" evidence="1">
    <location>
        <begin position="179"/>
        <end position="201"/>
    </location>
</feature>
<sequence length="254" mass="26786">MLGIAAAVLGTASSQVMSWNGMAGKALAFGAAVAAGLVPIAAKGAGPRRTRDWTRLRSVSEAVKKETYTFLAQAGPYRGPNAESELVARIDRLRASASDLTRYLAGIAPVRRAVPAVYDVDSYADLRVKAQLDGYYRPKAVEMARKVAVVQRIETVLGITGAILGAVSGVFGVEQASAWVAVAATVAAAVTAHAAAVKYGYQELEFTRTAEELDRLLLGRSTAGSPADEDAFVGQCEHVISIQNEAWMAAWTAE</sequence>
<comment type="caution">
    <text evidence="3">The sequence shown here is derived from an EMBL/GenBank/DDBJ whole genome shotgun (WGS) entry which is preliminary data.</text>
</comment>
<dbReference type="AlphaFoldDB" id="A0A917ZLK6"/>
<keyword evidence="4" id="KW-1185">Reference proteome</keyword>
<keyword evidence="1" id="KW-0812">Transmembrane</keyword>
<organism evidence="3 4">
    <name type="scientific">Wenjunlia tyrosinilytica</name>
    <dbReference type="NCBI Taxonomy" id="1544741"/>
    <lineage>
        <taxon>Bacteria</taxon>
        <taxon>Bacillati</taxon>
        <taxon>Actinomycetota</taxon>
        <taxon>Actinomycetes</taxon>
        <taxon>Kitasatosporales</taxon>
        <taxon>Streptomycetaceae</taxon>
        <taxon>Wenjunlia</taxon>
    </lineage>
</organism>